<evidence type="ECO:0000313" key="3">
    <source>
        <dbReference type="Proteomes" id="UP000245051"/>
    </source>
</evidence>
<organism evidence="2 3">
    <name type="scientific">Streptomyces spongiicola</name>
    <dbReference type="NCBI Taxonomy" id="1690221"/>
    <lineage>
        <taxon>Bacteria</taxon>
        <taxon>Bacillati</taxon>
        <taxon>Actinomycetota</taxon>
        <taxon>Actinomycetes</taxon>
        <taxon>Kitasatosporales</taxon>
        <taxon>Streptomycetaceae</taxon>
        <taxon>Streptomyces</taxon>
    </lineage>
</organism>
<dbReference type="Proteomes" id="UP000245051">
    <property type="component" value="Chromosome"/>
</dbReference>
<sequence>MSMDASAVGAADSACNTRMHDTGSASARCRSRRAGREAVQASFAERDTFDIRHGKAIGRPSGLVSDTCSASMNR</sequence>
<evidence type="ECO:0000256" key="1">
    <source>
        <dbReference type="SAM" id="MobiDB-lite"/>
    </source>
</evidence>
<name>A0ABM6V4B8_9ACTN</name>
<accession>A0ABM6V4B8</accession>
<proteinExistence type="predicted"/>
<protein>
    <submittedName>
        <fullName evidence="2">Uncharacterized protein</fullName>
    </submittedName>
</protein>
<feature type="region of interest" description="Disordered" evidence="1">
    <location>
        <begin position="1"/>
        <end position="36"/>
    </location>
</feature>
<evidence type="ECO:0000313" key="2">
    <source>
        <dbReference type="EMBL" id="AWK08710.1"/>
    </source>
</evidence>
<reference evidence="2 3" key="1">
    <citation type="submission" date="2018-05" db="EMBL/GenBank/DDBJ databases">
        <title>Complete genome sequence of the Type Strain of Streptomyces spongiicola HNM0071, the producer of staurosporine.</title>
        <authorList>
            <person name="Zhou S."/>
            <person name="Huang X."/>
        </authorList>
    </citation>
    <scope>NUCLEOTIDE SEQUENCE [LARGE SCALE GENOMIC DNA]</scope>
    <source>
        <strain evidence="2 3">HNM0071</strain>
    </source>
</reference>
<dbReference type="EMBL" id="CP029254">
    <property type="protein sequence ID" value="AWK08710.1"/>
    <property type="molecule type" value="Genomic_DNA"/>
</dbReference>
<gene>
    <name evidence="2" type="ORF">DDQ41_06975</name>
</gene>
<keyword evidence="3" id="KW-1185">Reference proteome</keyword>